<comment type="caution">
    <text evidence="1">The sequence shown here is derived from an EMBL/GenBank/DDBJ whole genome shotgun (WGS) entry which is preliminary data.</text>
</comment>
<name>A0A840UPK4_9BACT</name>
<keyword evidence="2" id="KW-1185">Reference proteome</keyword>
<proteinExistence type="predicted"/>
<sequence length="174" mass="19126">MGKIGRNDKCPCQSGRKYKHCCGLKEREAAPQLSPEAALKITLMSGVGAIQEAALAKRAVNRELGVFFLYATAAGDAWLLEMTDCDCVQVARGGEILESPIDENPEIIEVNWSHTFAIRDKRLEITAYADKSVQVLADAPSREISAAIRRIRRRFSDSQLRAIHLPNKEGSTAA</sequence>
<dbReference type="Proteomes" id="UP000539642">
    <property type="component" value="Unassembled WGS sequence"/>
</dbReference>
<dbReference type="InterPro" id="IPR004027">
    <property type="entry name" value="SEC_C_motif"/>
</dbReference>
<evidence type="ECO:0008006" key="3">
    <source>
        <dbReference type="Google" id="ProtNLM"/>
    </source>
</evidence>
<reference evidence="1 2" key="1">
    <citation type="submission" date="2020-08" db="EMBL/GenBank/DDBJ databases">
        <title>Genomic Encyclopedia of Type Strains, Phase IV (KMG-IV): sequencing the most valuable type-strain genomes for metagenomic binning, comparative biology and taxonomic classification.</title>
        <authorList>
            <person name="Goeker M."/>
        </authorList>
    </citation>
    <scope>NUCLEOTIDE SEQUENCE [LARGE SCALE GENOMIC DNA]</scope>
    <source>
        <strain evidence="1 2">DSM 28570</strain>
    </source>
</reference>
<dbReference type="Pfam" id="PF02810">
    <property type="entry name" value="SEC-C"/>
    <property type="match status" value="1"/>
</dbReference>
<organism evidence="1 2">
    <name type="scientific">Desulfoprunum benzoelyticum</name>
    <dbReference type="NCBI Taxonomy" id="1506996"/>
    <lineage>
        <taxon>Bacteria</taxon>
        <taxon>Pseudomonadati</taxon>
        <taxon>Thermodesulfobacteriota</taxon>
        <taxon>Desulfobulbia</taxon>
        <taxon>Desulfobulbales</taxon>
        <taxon>Desulfobulbaceae</taxon>
        <taxon>Desulfoprunum</taxon>
    </lineage>
</organism>
<dbReference type="SUPFAM" id="SSF103642">
    <property type="entry name" value="Sec-C motif"/>
    <property type="match status" value="1"/>
</dbReference>
<evidence type="ECO:0000313" key="2">
    <source>
        <dbReference type="Proteomes" id="UP000539642"/>
    </source>
</evidence>
<accession>A0A840UPK4</accession>
<dbReference type="Gene3D" id="3.10.450.50">
    <property type="match status" value="1"/>
</dbReference>
<evidence type="ECO:0000313" key="1">
    <source>
        <dbReference type="EMBL" id="MBB5347565.1"/>
    </source>
</evidence>
<gene>
    <name evidence="1" type="ORF">HNQ81_001286</name>
</gene>
<protein>
    <recommendedName>
        <fullName evidence="3">Preprotein translocase subunit SecA</fullName>
    </recommendedName>
</protein>
<dbReference type="RefSeq" id="WP_183349444.1">
    <property type="nucleotide sequence ID" value="NZ_JACHEO010000005.1"/>
</dbReference>
<dbReference type="AlphaFoldDB" id="A0A840UPK4"/>
<dbReference type="EMBL" id="JACHEO010000005">
    <property type="protein sequence ID" value="MBB5347565.1"/>
    <property type="molecule type" value="Genomic_DNA"/>
</dbReference>